<reference evidence="3" key="1">
    <citation type="journal article" date="2019" name="Int. J. Syst. Evol. Microbiol.">
        <title>The Global Catalogue of Microorganisms (GCM) 10K type strain sequencing project: providing services to taxonomists for standard genome sequencing and annotation.</title>
        <authorList>
            <consortium name="The Broad Institute Genomics Platform"/>
            <consortium name="The Broad Institute Genome Sequencing Center for Infectious Disease"/>
            <person name="Wu L."/>
            <person name="Ma J."/>
        </authorList>
    </citation>
    <scope>NUCLEOTIDE SEQUENCE [LARGE SCALE GENOMIC DNA]</scope>
    <source>
        <strain evidence="3">CCUG 59778</strain>
    </source>
</reference>
<accession>A0ABW0EP48</accession>
<keyword evidence="3" id="KW-1185">Reference proteome</keyword>
<dbReference type="EMBL" id="JBHSKF010000009">
    <property type="protein sequence ID" value="MFC5289104.1"/>
    <property type="molecule type" value="Genomic_DNA"/>
</dbReference>
<proteinExistence type="predicted"/>
<dbReference type="RefSeq" id="WP_378248947.1">
    <property type="nucleotide sequence ID" value="NZ_JBHSKF010000009.1"/>
</dbReference>
<protein>
    <recommendedName>
        <fullName evidence="4">FHA domain-containing protein</fullName>
    </recommendedName>
</protein>
<evidence type="ECO:0000256" key="1">
    <source>
        <dbReference type="SAM" id="MobiDB-lite"/>
    </source>
</evidence>
<gene>
    <name evidence="2" type="ORF">ACFPM7_18800</name>
</gene>
<feature type="region of interest" description="Disordered" evidence="1">
    <location>
        <begin position="1"/>
        <end position="23"/>
    </location>
</feature>
<evidence type="ECO:0000313" key="2">
    <source>
        <dbReference type="EMBL" id="MFC5289104.1"/>
    </source>
</evidence>
<comment type="caution">
    <text evidence="2">The sequence shown here is derived from an EMBL/GenBank/DDBJ whole genome shotgun (WGS) entry which is preliminary data.</text>
</comment>
<sequence length="601" mass="65681">MSQTDPRQPAAGSLDGSAAPCIPADDTTGARDADFLGIGLGGTNMLGMLWTVAMGKRAVGVDIRSCPSLGVHWNIREELYHHLGVIDRMMLERYGEEGVPKRGDGRLLSLAEALYHPGWPAGPVAADDLLTGFLASMNADARIAGLVLHTEFIDDRWKDGKPNRVVSVLDPPVPPTQPDETRLEISTLDTLNGPSVLQARAADVLILLRRYLEAIEEMDLAVECPEPRVRLFTSHRVLVDGGFTEQPDGRTAVTIEQIRELDFGGKFRRVRAPGTEPVELGVPEVFSIAQGFDSADARALGFTQHDVQVDHQDGRGPVVAQADYLAGLIDVLVDGRLRRRIASAFDAEGEEYWVRQIAVGHEDDPAVGWVLVQVPDFKTFDPIADGLVPADQEVNTPEYYAAYQHLLREFFLEEAGHILGISRDALRGVMTTYGPKLFSVLERTGEDALVRPNGVIAGDSFGNGHFMTSGGAITGMVGHARRVLHYWQDRDAGVEQAAAIRTLADGIKEDTEAWLEVSAQEFSQAAPINFGSERIELISKSAGKDPSLRAAAIDATRRHRHSLVPLDPSDWRRPVMFPGRRYAYPLPPLDTQHPAAREDAA</sequence>
<organism evidence="2 3">
    <name type="scientific">Actinokineospora guangxiensis</name>
    <dbReference type="NCBI Taxonomy" id="1490288"/>
    <lineage>
        <taxon>Bacteria</taxon>
        <taxon>Bacillati</taxon>
        <taxon>Actinomycetota</taxon>
        <taxon>Actinomycetes</taxon>
        <taxon>Pseudonocardiales</taxon>
        <taxon>Pseudonocardiaceae</taxon>
        <taxon>Actinokineospora</taxon>
    </lineage>
</organism>
<dbReference type="Proteomes" id="UP001596157">
    <property type="component" value="Unassembled WGS sequence"/>
</dbReference>
<evidence type="ECO:0008006" key="4">
    <source>
        <dbReference type="Google" id="ProtNLM"/>
    </source>
</evidence>
<evidence type="ECO:0000313" key="3">
    <source>
        <dbReference type="Proteomes" id="UP001596157"/>
    </source>
</evidence>
<name>A0ABW0EP48_9PSEU</name>